<dbReference type="Gene3D" id="3.30.430.20">
    <property type="entry name" value="Gnk2 domain, C-X8-C-X2-C motif"/>
    <property type="match status" value="2"/>
</dbReference>
<keyword evidence="2" id="KW-0677">Repeat</keyword>
<proteinExistence type="predicted"/>
<protein>
    <recommendedName>
        <fullName evidence="4">Gnk2-homologous domain-containing protein</fullName>
    </recommendedName>
</protein>
<evidence type="ECO:0000256" key="1">
    <source>
        <dbReference type="ARBA" id="ARBA00022729"/>
    </source>
</evidence>
<keyword evidence="3" id="KW-0472">Membrane</keyword>
<keyword evidence="6" id="KW-1185">Reference proteome</keyword>
<evidence type="ECO:0000256" key="2">
    <source>
        <dbReference type="ARBA" id="ARBA00022737"/>
    </source>
</evidence>
<reference evidence="6" key="2">
    <citation type="journal article" date="2017" name="Nat. Plants">
        <title>The Aegilops tauschii genome reveals multiple impacts of transposons.</title>
        <authorList>
            <person name="Zhao G."/>
            <person name="Zou C."/>
            <person name="Li K."/>
            <person name="Wang K."/>
            <person name="Li T."/>
            <person name="Gao L."/>
            <person name="Zhang X."/>
            <person name="Wang H."/>
            <person name="Yang Z."/>
            <person name="Liu X."/>
            <person name="Jiang W."/>
            <person name="Mao L."/>
            <person name="Kong X."/>
            <person name="Jiao Y."/>
            <person name="Jia J."/>
        </authorList>
    </citation>
    <scope>NUCLEOTIDE SEQUENCE [LARGE SCALE GENOMIC DNA]</scope>
    <source>
        <strain evidence="6">cv. AL8/78</strain>
    </source>
</reference>
<keyword evidence="1" id="KW-0732">Signal</keyword>
<reference evidence="5" key="5">
    <citation type="journal article" date="2021" name="G3 (Bethesda)">
        <title>Aegilops tauschii genome assembly Aet v5.0 features greater sequence contiguity and improved annotation.</title>
        <authorList>
            <person name="Wang L."/>
            <person name="Zhu T."/>
            <person name="Rodriguez J.C."/>
            <person name="Deal K.R."/>
            <person name="Dubcovsky J."/>
            <person name="McGuire P.E."/>
            <person name="Lux T."/>
            <person name="Spannagl M."/>
            <person name="Mayer K.F.X."/>
            <person name="Baldrich P."/>
            <person name="Meyers B.C."/>
            <person name="Huo N."/>
            <person name="Gu Y.Q."/>
            <person name="Zhou H."/>
            <person name="Devos K.M."/>
            <person name="Bennetzen J.L."/>
            <person name="Unver T."/>
            <person name="Budak H."/>
            <person name="Gulick P.J."/>
            <person name="Galiba G."/>
            <person name="Kalapos B."/>
            <person name="Nelson D.R."/>
            <person name="Li P."/>
            <person name="You F.M."/>
            <person name="Luo M.C."/>
            <person name="Dvorak J."/>
        </authorList>
    </citation>
    <scope>NUCLEOTIDE SEQUENCE [LARGE SCALE GENOMIC DNA]</scope>
    <source>
        <strain evidence="5">cv. AL8/78</strain>
    </source>
</reference>
<sequence length="354" mass="36573">MASACALTTIAILAAILFYVLLLLSRTMELRFAASYAMVDCAPPPSSDDGAAAFRGTLLPLLAALPAAAAPTGFASLQSGGGAFARGLCLGDPAPQDCLACLAAAAKKLAGCGASRRAGVWRSEGCFLAYADGNTSSAHEDAFRDVISFGEEVYPAVISVDDGTLPSYPNCFDTRALVALAQSLAGRGAANSSGARVVTDAAALSSNATGKNAVKLRAQCARDRAAAAECARCLGDSAREVRACGWGLDGEHERVADVLGYNCFLRIETSVPPRPVAKYVKQPVVFALCAAILLVLVVTAVIACVRKKRGTGNVAAAAASGASSVSRLRTCSQYYSGVHSWLTVNYQSVIRFEC</sequence>
<feature type="domain" description="Gnk2-homologous" evidence="4">
    <location>
        <begin position="35"/>
        <end position="135"/>
    </location>
</feature>
<reference evidence="6" key="1">
    <citation type="journal article" date="2014" name="Science">
        <title>Ancient hybridizations among the ancestral genomes of bread wheat.</title>
        <authorList>
            <consortium name="International Wheat Genome Sequencing Consortium,"/>
            <person name="Marcussen T."/>
            <person name="Sandve S.R."/>
            <person name="Heier L."/>
            <person name="Spannagl M."/>
            <person name="Pfeifer M."/>
            <person name="Jakobsen K.S."/>
            <person name="Wulff B.B."/>
            <person name="Steuernagel B."/>
            <person name="Mayer K.F."/>
            <person name="Olsen O.A."/>
        </authorList>
    </citation>
    <scope>NUCLEOTIDE SEQUENCE [LARGE SCALE GENOMIC DNA]</scope>
    <source>
        <strain evidence="6">cv. AL8/78</strain>
    </source>
</reference>
<feature type="domain" description="Gnk2-homologous" evidence="4">
    <location>
        <begin position="153"/>
        <end position="272"/>
    </location>
</feature>
<dbReference type="PANTHER" id="PTHR32099">
    <property type="entry name" value="CYSTEINE-RICH REPEAT SECRETORY PROTEIN"/>
    <property type="match status" value="1"/>
</dbReference>
<dbReference type="Gramene" id="AET3Gv20727500.2">
    <property type="protein sequence ID" value="AET3Gv20727500.2"/>
    <property type="gene ID" value="AET3Gv20727500"/>
</dbReference>
<reference evidence="5" key="4">
    <citation type="submission" date="2019-03" db="UniProtKB">
        <authorList>
            <consortium name="EnsemblPlants"/>
        </authorList>
    </citation>
    <scope>IDENTIFICATION</scope>
</reference>
<organism evidence="5 6">
    <name type="scientific">Aegilops tauschii subsp. strangulata</name>
    <name type="common">Goatgrass</name>
    <dbReference type="NCBI Taxonomy" id="200361"/>
    <lineage>
        <taxon>Eukaryota</taxon>
        <taxon>Viridiplantae</taxon>
        <taxon>Streptophyta</taxon>
        <taxon>Embryophyta</taxon>
        <taxon>Tracheophyta</taxon>
        <taxon>Spermatophyta</taxon>
        <taxon>Magnoliopsida</taxon>
        <taxon>Liliopsida</taxon>
        <taxon>Poales</taxon>
        <taxon>Poaceae</taxon>
        <taxon>BOP clade</taxon>
        <taxon>Pooideae</taxon>
        <taxon>Triticodae</taxon>
        <taxon>Triticeae</taxon>
        <taxon>Triticinae</taxon>
        <taxon>Aegilops</taxon>
    </lineage>
</organism>
<dbReference type="Pfam" id="PF01657">
    <property type="entry name" value="Stress-antifung"/>
    <property type="match status" value="1"/>
</dbReference>
<dbReference type="EnsemblPlants" id="AET3Gv20727500.2">
    <property type="protein sequence ID" value="AET3Gv20727500.2"/>
    <property type="gene ID" value="AET3Gv20727500"/>
</dbReference>
<dbReference type="AlphaFoldDB" id="A0A453FNI0"/>
<dbReference type="STRING" id="200361.A0A453FNI0"/>
<dbReference type="InterPro" id="IPR038408">
    <property type="entry name" value="GNK2_sf"/>
</dbReference>
<dbReference type="InterPro" id="IPR002902">
    <property type="entry name" value="GNK2"/>
</dbReference>
<dbReference type="PROSITE" id="PS51473">
    <property type="entry name" value="GNK2"/>
    <property type="match status" value="2"/>
</dbReference>
<keyword evidence="3" id="KW-0812">Transmembrane</keyword>
<evidence type="ECO:0000313" key="6">
    <source>
        <dbReference type="Proteomes" id="UP000015105"/>
    </source>
</evidence>
<accession>A0A453FNI0</accession>
<reference evidence="5" key="3">
    <citation type="journal article" date="2017" name="Nature">
        <title>Genome sequence of the progenitor of the wheat D genome Aegilops tauschii.</title>
        <authorList>
            <person name="Luo M.C."/>
            <person name="Gu Y.Q."/>
            <person name="Puiu D."/>
            <person name="Wang H."/>
            <person name="Twardziok S.O."/>
            <person name="Deal K.R."/>
            <person name="Huo N."/>
            <person name="Zhu T."/>
            <person name="Wang L."/>
            <person name="Wang Y."/>
            <person name="McGuire P.E."/>
            <person name="Liu S."/>
            <person name="Long H."/>
            <person name="Ramasamy R.K."/>
            <person name="Rodriguez J.C."/>
            <person name="Van S.L."/>
            <person name="Yuan L."/>
            <person name="Wang Z."/>
            <person name="Xia Z."/>
            <person name="Xiao L."/>
            <person name="Anderson O.D."/>
            <person name="Ouyang S."/>
            <person name="Liang Y."/>
            <person name="Zimin A.V."/>
            <person name="Pertea G."/>
            <person name="Qi P."/>
            <person name="Bennetzen J.L."/>
            <person name="Dai X."/>
            <person name="Dawson M.W."/>
            <person name="Muller H.G."/>
            <person name="Kugler K."/>
            <person name="Rivarola-Duarte L."/>
            <person name="Spannagl M."/>
            <person name="Mayer K.F.X."/>
            <person name="Lu F.H."/>
            <person name="Bevan M.W."/>
            <person name="Leroy P."/>
            <person name="Li P."/>
            <person name="You F.M."/>
            <person name="Sun Q."/>
            <person name="Liu Z."/>
            <person name="Lyons E."/>
            <person name="Wicker T."/>
            <person name="Salzberg S.L."/>
            <person name="Devos K.M."/>
            <person name="Dvorak J."/>
        </authorList>
    </citation>
    <scope>NUCLEOTIDE SEQUENCE [LARGE SCALE GENOMIC DNA]</scope>
    <source>
        <strain evidence="5">cv. AL8/78</strain>
    </source>
</reference>
<evidence type="ECO:0000256" key="3">
    <source>
        <dbReference type="SAM" id="Phobius"/>
    </source>
</evidence>
<evidence type="ECO:0000259" key="4">
    <source>
        <dbReference type="PROSITE" id="PS51473"/>
    </source>
</evidence>
<evidence type="ECO:0000313" key="5">
    <source>
        <dbReference type="EnsemblPlants" id="AET3Gv20727500.2"/>
    </source>
</evidence>
<dbReference type="Proteomes" id="UP000015105">
    <property type="component" value="Chromosome 3D"/>
</dbReference>
<feature type="transmembrane region" description="Helical" evidence="3">
    <location>
        <begin position="284"/>
        <end position="305"/>
    </location>
</feature>
<name>A0A453FNI0_AEGTS</name>
<keyword evidence="3" id="KW-1133">Transmembrane helix</keyword>
<dbReference type="PANTHER" id="PTHR32099:SF62">
    <property type="entry name" value="GNK2-HOMOLOGOUS DOMAIN-CONTAINING PROTEIN"/>
    <property type="match status" value="1"/>
</dbReference>